<protein>
    <recommendedName>
        <fullName evidence="7">TLC domain-containing protein</fullName>
    </recommendedName>
</protein>
<evidence type="ECO:0000256" key="5">
    <source>
        <dbReference type="SAM" id="MobiDB-lite"/>
    </source>
</evidence>
<proteinExistence type="predicted"/>
<dbReference type="PROSITE" id="PS50922">
    <property type="entry name" value="TLC"/>
    <property type="match status" value="1"/>
</dbReference>
<dbReference type="Pfam" id="PF03798">
    <property type="entry name" value="TRAM_LAG1_CLN8"/>
    <property type="match status" value="1"/>
</dbReference>
<evidence type="ECO:0000256" key="3">
    <source>
        <dbReference type="ARBA" id="ARBA00022989"/>
    </source>
</evidence>
<feature type="compositionally biased region" description="Basic and acidic residues" evidence="5">
    <location>
        <begin position="220"/>
        <end position="236"/>
    </location>
</feature>
<feature type="transmembrane region" description="Helical" evidence="6">
    <location>
        <begin position="44"/>
        <end position="60"/>
    </location>
</feature>
<reference evidence="8" key="1">
    <citation type="journal article" date="2020" name="Nature">
        <title>Giant virus diversity and host interactions through global metagenomics.</title>
        <authorList>
            <person name="Schulz F."/>
            <person name="Roux S."/>
            <person name="Paez-Espino D."/>
            <person name="Jungbluth S."/>
            <person name="Walsh D.A."/>
            <person name="Denef V.J."/>
            <person name="McMahon K.D."/>
            <person name="Konstantinidis K.T."/>
            <person name="Eloe-Fadrosh E.A."/>
            <person name="Kyrpides N.C."/>
            <person name="Woyke T."/>
        </authorList>
    </citation>
    <scope>NUCLEOTIDE SEQUENCE</scope>
    <source>
        <strain evidence="8">GVMAG-M-3300027708-51</strain>
    </source>
</reference>
<organism evidence="8">
    <name type="scientific">viral metagenome</name>
    <dbReference type="NCBI Taxonomy" id="1070528"/>
    <lineage>
        <taxon>unclassified sequences</taxon>
        <taxon>metagenomes</taxon>
        <taxon>organismal metagenomes</taxon>
    </lineage>
</organism>
<evidence type="ECO:0000313" key="8">
    <source>
        <dbReference type="EMBL" id="QHU04584.1"/>
    </source>
</evidence>
<name>A0A6C0JLR0_9ZZZZ</name>
<evidence type="ECO:0000256" key="1">
    <source>
        <dbReference type="ARBA" id="ARBA00004141"/>
    </source>
</evidence>
<dbReference type="InterPro" id="IPR006634">
    <property type="entry name" value="TLC-dom"/>
</dbReference>
<keyword evidence="4 6" id="KW-0472">Membrane</keyword>
<dbReference type="AlphaFoldDB" id="A0A6C0JLR0"/>
<accession>A0A6C0JLR0</accession>
<keyword evidence="2 6" id="KW-0812">Transmembrane</keyword>
<comment type="subcellular location">
    <subcellularLocation>
        <location evidence="1">Membrane</location>
        <topology evidence="1">Multi-pass membrane protein</topology>
    </subcellularLocation>
</comment>
<evidence type="ECO:0000259" key="7">
    <source>
        <dbReference type="PROSITE" id="PS50922"/>
    </source>
</evidence>
<feature type="transmembrane region" description="Helical" evidence="6">
    <location>
        <begin position="175"/>
        <end position="197"/>
    </location>
</feature>
<feature type="region of interest" description="Disordered" evidence="5">
    <location>
        <begin position="210"/>
        <end position="236"/>
    </location>
</feature>
<feature type="domain" description="TLC" evidence="7">
    <location>
        <begin position="1"/>
        <end position="208"/>
    </location>
</feature>
<dbReference type="EMBL" id="MN740401">
    <property type="protein sequence ID" value="QHU04584.1"/>
    <property type="molecule type" value="Genomic_DNA"/>
</dbReference>
<dbReference type="GO" id="GO:0016020">
    <property type="term" value="C:membrane"/>
    <property type="evidence" value="ECO:0007669"/>
    <property type="project" value="UniProtKB-SubCell"/>
</dbReference>
<sequence>MDYRVFIIPVLLTLNALLMYLLFKENPDYIAMAEHKKHEFIARINGVLFSGYMMIMWFFVGTPDGYLSMIEQSLAYMVYDAGHLTLYAKSPDFFIHHAIIWLGYIFGDHSDAHVKLVFEAMCILESTNPSFSLSWLMEALKYPYDDMHMGILAFTFGIWTLMRMVYYPYWAYNNALGSTASIVVNVGYMALNAYWFWLLCKKAHRTVTNLSPSPAAESPNPRDTDSARSSPREQHT</sequence>
<keyword evidence="3 6" id="KW-1133">Transmembrane helix</keyword>
<evidence type="ECO:0000256" key="6">
    <source>
        <dbReference type="SAM" id="Phobius"/>
    </source>
</evidence>
<feature type="transmembrane region" description="Helical" evidence="6">
    <location>
        <begin position="6"/>
        <end position="23"/>
    </location>
</feature>
<feature type="transmembrane region" description="Helical" evidence="6">
    <location>
        <begin position="149"/>
        <end position="169"/>
    </location>
</feature>
<evidence type="ECO:0000256" key="2">
    <source>
        <dbReference type="ARBA" id="ARBA00022692"/>
    </source>
</evidence>
<evidence type="ECO:0000256" key="4">
    <source>
        <dbReference type="ARBA" id="ARBA00023136"/>
    </source>
</evidence>